<organism evidence="2 3">
    <name type="scientific">Taurinivorans muris</name>
    <dbReference type="NCBI Taxonomy" id="2787751"/>
    <lineage>
        <taxon>Bacteria</taxon>
        <taxon>Pseudomonadati</taxon>
        <taxon>Thermodesulfobacteriota</taxon>
        <taxon>Desulfovibrionia</taxon>
        <taxon>Desulfovibrionales</taxon>
        <taxon>Desulfovibrionaceae</taxon>
        <taxon>Taurinivorans</taxon>
    </lineage>
</organism>
<accession>A0ABY5Y2N2</accession>
<evidence type="ECO:0000313" key="2">
    <source>
        <dbReference type="EMBL" id="UWX06454.1"/>
    </source>
</evidence>
<feature type="domain" description="Glycosyltransferase 2-like" evidence="1">
    <location>
        <begin position="379"/>
        <end position="518"/>
    </location>
</feature>
<dbReference type="InterPro" id="IPR029044">
    <property type="entry name" value="Nucleotide-diphossugar_trans"/>
</dbReference>
<evidence type="ECO:0000313" key="3">
    <source>
        <dbReference type="Proteomes" id="UP001058120"/>
    </source>
</evidence>
<sequence>MLKNIYIHIGNFATNFALRRFCRQHETLLAKNNTHYIALHDLFPELPDFTHTPAWYHELWIHEKIKKHFAHITFPTEQEINAQLEKFIRHNKTENIILILQGNLLPNYFPALLLLKKTFTTAQFHIEENSIVLERELECAYNVNLLDLRGFILKLNDYNSLAFINSLNLKVTYSKHSSSLQSLLNASTAQHVFSHEIDCLKRFLTFIHIPCSHDYFFPNTFHPKILAFIIALKECISNDFINFYNENKLLEYQQKENNLFTYCHEIDVKEIKNFERNATPPVTNTAVHYTDCRDSSLRIDFKNACEIAKLLSPIMRQFLLKNVDNEYVPYLPYSSKIAYAALLLAEHMIDEKKAKELLQTTKGRINTGTEKYSKNPLLTVYTPTYNHKEYIKQCIESILAQKTKYPFKHLIIDDASTDGTQEILKKYAQKYEHIELILHKKNNMQLAFHHFPQNAATKYVAWCDGDDFYLDEHKLEEQIEIMENNPDYGLCFHRTYHLYEDEHCIKKIHPQDSMLPNGVQKYYLPQDIIVTNLLQSSSAMYRWLYADSLPCHAAINVSPMDWALNILHAHKNKIGFINKPMSIYRRHKKAYYYETEVNIAKHVIKGCPREIKFCTTIDKATNYQYHDLFLKKMAIILDTFYNDIDIVDFDKEQYSKIKHDLEERFPHIIKEVKVFLNKYDQQ</sequence>
<dbReference type="PANTHER" id="PTHR22916">
    <property type="entry name" value="GLYCOSYLTRANSFERASE"/>
    <property type="match status" value="1"/>
</dbReference>
<dbReference type="SUPFAM" id="SSF53448">
    <property type="entry name" value="Nucleotide-diphospho-sugar transferases"/>
    <property type="match status" value="1"/>
</dbReference>
<reference evidence="2" key="1">
    <citation type="submission" date="2020-12" db="EMBL/GenBank/DDBJ databases">
        <title>Taurinivorans muris gen. nov., sp. nov., fundamental and realized metabolic niche of a ubiquitous sulfidogenic bacterium in the murine intestine.</title>
        <authorList>
            <person name="Ye H."/>
            <person name="Hanson B.T."/>
            <person name="Loy A."/>
        </authorList>
    </citation>
    <scope>NUCLEOTIDE SEQUENCE</scope>
    <source>
        <strain evidence="2">LT0009</strain>
    </source>
</reference>
<dbReference type="Proteomes" id="UP001058120">
    <property type="component" value="Chromosome"/>
</dbReference>
<protein>
    <submittedName>
        <fullName evidence="2">Glycosyltransferase family 2 protein</fullName>
    </submittedName>
</protein>
<dbReference type="RefSeq" id="WP_334316063.1">
    <property type="nucleotide sequence ID" value="NZ_CP065938.1"/>
</dbReference>
<dbReference type="EMBL" id="CP065938">
    <property type="protein sequence ID" value="UWX06454.1"/>
    <property type="molecule type" value="Genomic_DNA"/>
</dbReference>
<dbReference type="PANTHER" id="PTHR22916:SF3">
    <property type="entry name" value="UDP-GLCNAC:BETAGAL BETA-1,3-N-ACETYLGLUCOSAMINYLTRANSFERASE-LIKE PROTEIN 1"/>
    <property type="match status" value="1"/>
</dbReference>
<dbReference type="InterPro" id="IPR001173">
    <property type="entry name" value="Glyco_trans_2-like"/>
</dbReference>
<proteinExistence type="predicted"/>
<gene>
    <name evidence="2" type="ORF">JBF11_03845</name>
</gene>
<keyword evidence="3" id="KW-1185">Reference proteome</keyword>
<name>A0ABY5Y2N2_9BACT</name>
<dbReference type="Gene3D" id="3.90.550.10">
    <property type="entry name" value="Spore Coat Polysaccharide Biosynthesis Protein SpsA, Chain A"/>
    <property type="match status" value="1"/>
</dbReference>
<evidence type="ECO:0000259" key="1">
    <source>
        <dbReference type="Pfam" id="PF00535"/>
    </source>
</evidence>
<dbReference type="Pfam" id="PF00535">
    <property type="entry name" value="Glycos_transf_2"/>
    <property type="match status" value="1"/>
</dbReference>